<sequence>MSVPTPTKSSPSKNQTGGNLVSKITEMSKEKLAAFESYRAHDAFHPPSARVVSFWVFLGVVIFLLILLLNKLDQLCLSGLRFVPHIVVLYILSCIFRLWIQCEWALWTAWRRGLNFEERGLFKASREEEIAKLRKKLESNGPCPILPHGSPKVLCITGYGGGGHEATLNGVRAVMAEAGFKPTIMDVPVGFFVETSEKNLLWLIFGVTGEQLYNWGLRQGAFLAFAVAWSTSYLQHWALCFDQILGASMKLLGLDLGDEAAKLCCRVWTETAPDMICNFTTGTSNFMAKGLRRAGLSHIPVVLIISDFEGVGAHSWIESRGDNVVCGTSLCRQQALNMGVPPDQVFQTSGMILRPAFYEAVDISPDRGAALRRLGLDPGRRTCLVFWGGVGSGKVVEAGRAVLAAREPLNLIFLCGRNTQLQEQLQQMAWPVKVLIEGYTSNVSFYMQVSDMIVCKPGPGVASEAALLGLPILVEWSAFTLPQEVAVCKWVVSRGLGLGFSRMGQLAALVDRVCSLLGPFDTARQLRPIPIAREGMTGVDMNPADNKAVFEVPSILHGLLVARYGPGSGGRAKAD</sequence>
<feature type="transmembrane region" description="Helical" evidence="1">
    <location>
        <begin position="52"/>
        <end position="70"/>
    </location>
</feature>
<proteinExistence type="predicted"/>
<name>A0A7S0QIC4_9CRYP</name>
<dbReference type="PANTHER" id="PTHR43025">
    <property type="entry name" value="MONOGALACTOSYLDIACYLGLYCEROL SYNTHASE"/>
    <property type="match status" value="1"/>
</dbReference>
<dbReference type="Gene3D" id="3.40.50.2000">
    <property type="entry name" value="Glycogen Phosphorylase B"/>
    <property type="match status" value="1"/>
</dbReference>
<evidence type="ECO:0000256" key="1">
    <source>
        <dbReference type="SAM" id="Phobius"/>
    </source>
</evidence>
<dbReference type="AlphaFoldDB" id="A0A7S0QIC4"/>
<dbReference type="SUPFAM" id="SSF53756">
    <property type="entry name" value="UDP-Glycosyltransferase/glycogen phosphorylase"/>
    <property type="match status" value="1"/>
</dbReference>
<reference evidence="2" key="1">
    <citation type="submission" date="2021-01" db="EMBL/GenBank/DDBJ databases">
        <authorList>
            <person name="Corre E."/>
            <person name="Pelletier E."/>
            <person name="Niang G."/>
            <person name="Scheremetjew M."/>
            <person name="Finn R."/>
            <person name="Kale V."/>
            <person name="Holt S."/>
            <person name="Cochrane G."/>
            <person name="Meng A."/>
            <person name="Brown T."/>
            <person name="Cohen L."/>
        </authorList>
    </citation>
    <scope>NUCLEOTIDE SEQUENCE</scope>
    <source>
        <strain evidence="2">CCAP979/52</strain>
    </source>
</reference>
<organism evidence="2">
    <name type="scientific">Cryptomonas curvata</name>
    <dbReference type="NCBI Taxonomy" id="233186"/>
    <lineage>
        <taxon>Eukaryota</taxon>
        <taxon>Cryptophyceae</taxon>
        <taxon>Cryptomonadales</taxon>
        <taxon>Cryptomonadaceae</taxon>
        <taxon>Cryptomonas</taxon>
    </lineage>
</organism>
<gene>
    <name evidence="2" type="ORF">CCUR1050_LOCUS10207</name>
</gene>
<dbReference type="EMBL" id="HBEZ01018550">
    <property type="protein sequence ID" value="CAD8632526.1"/>
    <property type="molecule type" value="Transcribed_RNA"/>
</dbReference>
<evidence type="ECO:0008006" key="3">
    <source>
        <dbReference type="Google" id="ProtNLM"/>
    </source>
</evidence>
<keyword evidence="1" id="KW-0472">Membrane</keyword>
<protein>
    <recommendedName>
        <fullName evidence="3">Monogalactosyldiacylglycerol synthase</fullName>
    </recommendedName>
</protein>
<keyword evidence="1" id="KW-1133">Transmembrane helix</keyword>
<dbReference type="InterPro" id="IPR050519">
    <property type="entry name" value="Glycosyltransf_28_UgtP"/>
</dbReference>
<feature type="transmembrane region" description="Helical" evidence="1">
    <location>
        <begin position="82"/>
        <end position="100"/>
    </location>
</feature>
<keyword evidence="1" id="KW-0812">Transmembrane</keyword>
<accession>A0A7S0QIC4</accession>
<evidence type="ECO:0000313" key="2">
    <source>
        <dbReference type="EMBL" id="CAD8632526.1"/>
    </source>
</evidence>
<dbReference type="PANTHER" id="PTHR43025:SF3">
    <property type="entry name" value="MONOGALACTOSYLDIACYLGLYCEROL SYNTHASE 1, CHLOROPLASTIC"/>
    <property type="match status" value="1"/>
</dbReference>